<dbReference type="AlphaFoldDB" id="A0A5B7I249"/>
<feature type="region of interest" description="Disordered" evidence="1">
    <location>
        <begin position="1"/>
        <end position="32"/>
    </location>
</feature>
<sequence length="90" mass="9685">MSRRPPSRGARGAALIAAEGGGGEGANNTPQRKTRTYLPKYHTCHTSPRRHLPHLPQLCGDNNHQTETLPTSQGYPKPTPGPPRVPTLAT</sequence>
<feature type="compositionally biased region" description="Polar residues" evidence="1">
    <location>
        <begin position="60"/>
        <end position="74"/>
    </location>
</feature>
<feature type="region of interest" description="Disordered" evidence="1">
    <location>
        <begin position="48"/>
        <end position="90"/>
    </location>
</feature>
<keyword evidence="3" id="KW-1185">Reference proteome</keyword>
<reference evidence="2 3" key="1">
    <citation type="submission" date="2019-05" db="EMBL/GenBank/DDBJ databases">
        <title>Another draft genome of Portunus trituberculatus and its Hox gene families provides insights of decapod evolution.</title>
        <authorList>
            <person name="Jeong J.-H."/>
            <person name="Song I."/>
            <person name="Kim S."/>
            <person name="Choi T."/>
            <person name="Kim D."/>
            <person name="Ryu S."/>
            <person name="Kim W."/>
        </authorList>
    </citation>
    <scope>NUCLEOTIDE SEQUENCE [LARGE SCALE GENOMIC DNA]</scope>
    <source>
        <tissue evidence="2">Muscle</tissue>
    </source>
</reference>
<proteinExistence type="predicted"/>
<evidence type="ECO:0000313" key="2">
    <source>
        <dbReference type="EMBL" id="MPC76046.1"/>
    </source>
</evidence>
<name>A0A5B7I249_PORTR</name>
<dbReference type="Proteomes" id="UP000324222">
    <property type="component" value="Unassembled WGS sequence"/>
</dbReference>
<accession>A0A5B7I249</accession>
<protein>
    <submittedName>
        <fullName evidence="2">Uncharacterized protein</fullName>
    </submittedName>
</protein>
<evidence type="ECO:0000256" key="1">
    <source>
        <dbReference type="SAM" id="MobiDB-lite"/>
    </source>
</evidence>
<evidence type="ECO:0000313" key="3">
    <source>
        <dbReference type="Proteomes" id="UP000324222"/>
    </source>
</evidence>
<dbReference type="EMBL" id="VSRR010042459">
    <property type="protein sequence ID" value="MPC76046.1"/>
    <property type="molecule type" value="Genomic_DNA"/>
</dbReference>
<comment type="caution">
    <text evidence="2">The sequence shown here is derived from an EMBL/GenBank/DDBJ whole genome shotgun (WGS) entry which is preliminary data.</text>
</comment>
<feature type="compositionally biased region" description="Low complexity" evidence="1">
    <location>
        <begin position="7"/>
        <end position="18"/>
    </location>
</feature>
<feature type="compositionally biased region" description="Pro residues" evidence="1">
    <location>
        <begin position="77"/>
        <end position="90"/>
    </location>
</feature>
<organism evidence="2 3">
    <name type="scientific">Portunus trituberculatus</name>
    <name type="common">Swimming crab</name>
    <name type="synonym">Neptunus trituberculatus</name>
    <dbReference type="NCBI Taxonomy" id="210409"/>
    <lineage>
        <taxon>Eukaryota</taxon>
        <taxon>Metazoa</taxon>
        <taxon>Ecdysozoa</taxon>
        <taxon>Arthropoda</taxon>
        <taxon>Crustacea</taxon>
        <taxon>Multicrustacea</taxon>
        <taxon>Malacostraca</taxon>
        <taxon>Eumalacostraca</taxon>
        <taxon>Eucarida</taxon>
        <taxon>Decapoda</taxon>
        <taxon>Pleocyemata</taxon>
        <taxon>Brachyura</taxon>
        <taxon>Eubrachyura</taxon>
        <taxon>Portunoidea</taxon>
        <taxon>Portunidae</taxon>
        <taxon>Portuninae</taxon>
        <taxon>Portunus</taxon>
    </lineage>
</organism>
<gene>
    <name evidence="2" type="ORF">E2C01_070447</name>
</gene>